<dbReference type="InterPro" id="IPR001680">
    <property type="entry name" value="WD40_rpt"/>
</dbReference>
<dbReference type="GeneID" id="19116932"/>
<dbReference type="AlphaFoldDB" id="M2MQV9"/>
<evidence type="ECO:0000256" key="1">
    <source>
        <dbReference type="ARBA" id="ARBA00004148"/>
    </source>
</evidence>
<protein>
    <recommendedName>
        <fullName evidence="8">Anaphase-promoting complex subunit 4 WD40 domain-containing protein</fullName>
    </recommendedName>
</protein>
<accession>M2MQV9</accession>
<dbReference type="OMA" id="GGPQCMC"/>
<organism evidence="6 7">
    <name type="scientific">Baudoinia panamericana (strain UAMH 10762)</name>
    <name type="common">Angels' share fungus</name>
    <name type="synonym">Baudoinia compniacensis (strain UAMH 10762)</name>
    <dbReference type="NCBI Taxonomy" id="717646"/>
    <lineage>
        <taxon>Eukaryota</taxon>
        <taxon>Fungi</taxon>
        <taxon>Dikarya</taxon>
        <taxon>Ascomycota</taxon>
        <taxon>Pezizomycotina</taxon>
        <taxon>Dothideomycetes</taxon>
        <taxon>Dothideomycetidae</taxon>
        <taxon>Mycosphaerellales</taxon>
        <taxon>Teratosphaeriaceae</taxon>
        <taxon>Baudoinia</taxon>
    </lineage>
</organism>
<dbReference type="InterPro" id="IPR015943">
    <property type="entry name" value="WD40/YVTN_repeat-like_dom_sf"/>
</dbReference>
<reference evidence="6 7" key="1">
    <citation type="journal article" date="2012" name="PLoS Pathog.">
        <title>Diverse lifestyles and strategies of plant pathogenesis encoded in the genomes of eighteen Dothideomycetes fungi.</title>
        <authorList>
            <person name="Ohm R.A."/>
            <person name="Feau N."/>
            <person name="Henrissat B."/>
            <person name="Schoch C.L."/>
            <person name="Horwitz B.A."/>
            <person name="Barry K.W."/>
            <person name="Condon B.J."/>
            <person name="Copeland A.C."/>
            <person name="Dhillon B."/>
            <person name="Glaser F."/>
            <person name="Hesse C.N."/>
            <person name="Kosti I."/>
            <person name="LaButti K."/>
            <person name="Lindquist E.A."/>
            <person name="Lucas S."/>
            <person name="Salamov A.A."/>
            <person name="Bradshaw R.E."/>
            <person name="Ciuffetti L."/>
            <person name="Hamelin R.C."/>
            <person name="Kema G.H.J."/>
            <person name="Lawrence C."/>
            <person name="Scott J.A."/>
            <person name="Spatafora J.W."/>
            <person name="Turgeon B.G."/>
            <person name="de Wit P.J.G.M."/>
            <person name="Zhong S."/>
            <person name="Goodwin S.B."/>
            <person name="Grigoriev I.V."/>
        </authorList>
    </citation>
    <scope>NUCLEOTIDE SEQUENCE [LARGE SCALE GENOMIC DNA]</scope>
    <source>
        <strain evidence="6 7">UAMH 10762</strain>
    </source>
</reference>
<evidence type="ECO:0000256" key="4">
    <source>
        <dbReference type="ARBA" id="ARBA00025740"/>
    </source>
</evidence>
<name>M2MQV9_BAUPA</name>
<dbReference type="SUPFAM" id="SSF50978">
    <property type="entry name" value="WD40 repeat-like"/>
    <property type="match status" value="1"/>
</dbReference>
<evidence type="ECO:0000256" key="3">
    <source>
        <dbReference type="ARBA" id="ARBA00022737"/>
    </source>
</evidence>
<sequence>MNTRQAIQPTNLPAVLAVSFSCSRNRFIAGLSAGLRCFRIDNCLITYDPVLPKAGGVAIAVALDDRYLAFVGGGRSPAEKPSVLVYWDALLGHEVTRFDLHEPVLGVRANEKYLIVLLAQRVVVFQYQEVHPEAPPTPPRDDNDNEPTITHDNTVVPNIVKAVYSTAENTKAIAALQGDLLVVPAQTTGQVQLIPLRGGSKRVHRAHQSAIRCITISDDGTLLATASEQGTLIRLFDLRSLDCLGEYRRGSDHAVIFNLAISPGNRWLAATSDKGTLHIFDLRPPDPAILAAAQEKAARERQQQHRNPFAPRILSDVRSIVSTPFYLGNDPPHWQGGPAYAWTMAPNGTRKKVHRPVEPIPGNPSGRPPKGVLAFAPKGTKGVSDTDDEGARLYIVGGGSEARWELFDLLPTEDGNWALITRGFRRYLTRQFVD</sequence>
<gene>
    <name evidence="6" type="ORF">BAUCODRAFT_74997</name>
</gene>
<feature type="region of interest" description="Disordered" evidence="5">
    <location>
        <begin position="132"/>
        <end position="151"/>
    </location>
</feature>
<dbReference type="InterPro" id="IPR048720">
    <property type="entry name" value="PROPPIN"/>
</dbReference>
<proteinExistence type="inferred from homology"/>
<dbReference type="OrthoDB" id="1667587at2759"/>
<dbReference type="eggNOG" id="KOG2111">
    <property type="taxonomic scope" value="Eukaryota"/>
</dbReference>
<dbReference type="Pfam" id="PF21032">
    <property type="entry name" value="PROPPIN"/>
    <property type="match status" value="1"/>
</dbReference>
<dbReference type="KEGG" id="bcom:BAUCODRAFT_74997"/>
<dbReference type="EMBL" id="KB445559">
    <property type="protein sequence ID" value="EMC93863.1"/>
    <property type="molecule type" value="Genomic_DNA"/>
</dbReference>
<dbReference type="PANTHER" id="PTHR11227">
    <property type="entry name" value="WD-REPEAT PROTEIN INTERACTING WITH PHOSPHOINOSIDES WIPI -RELATED"/>
    <property type="match status" value="1"/>
</dbReference>
<keyword evidence="7" id="KW-1185">Reference proteome</keyword>
<keyword evidence="3" id="KW-0677">Repeat</keyword>
<comment type="subcellular location">
    <subcellularLocation>
        <location evidence="1">Vacuole membrane</location>
        <topology evidence="1">Peripheral membrane protein</topology>
    </subcellularLocation>
</comment>
<dbReference type="RefSeq" id="XP_007678801.1">
    <property type="nucleotide sequence ID" value="XM_007680611.1"/>
</dbReference>
<dbReference type="Gene3D" id="2.130.10.10">
    <property type="entry name" value="YVTN repeat-like/Quinoprotein amine dehydrogenase"/>
    <property type="match status" value="1"/>
</dbReference>
<dbReference type="PROSITE" id="PS51257">
    <property type="entry name" value="PROKAR_LIPOPROTEIN"/>
    <property type="match status" value="1"/>
</dbReference>
<comment type="similarity">
    <text evidence="4">Belongs to the WD repeat PROPPIN family.</text>
</comment>
<dbReference type="HOGENOM" id="CLU_025895_0_0_1"/>
<keyword evidence="2" id="KW-0853">WD repeat</keyword>
<dbReference type="InterPro" id="IPR036322">
    <property type="entry name" value="WD40_repeat_dom_sf"/>
</dbReference>
<dbReference type="SMART" id="SM00320">
    <property type="entry name" value="WD40"/>
    <property type="match status" value="2"/>
</dbReference>
<dbReference type="STRING" id="717646.M2MQV9"/>
<dbReference type="GO" id="GO:0005774">
    <property type="term" value="C:vacuolar membrane"/>
    <property type="evidence" value="ECO:0007669"/>
    <property type="project" value="UniProtKB-SubCell"/>
</dbReference>
<evidence type="ECO:0000313" key="6">
    <source>
        <dbReference type="EMBL" id="EMC93863.1"/>
    </source>
</evidence>
<evidence type="ECO:0000256" key="5">
    <source>
        <dbReference type="SAM" id="MobiDB-lite"/>
    </source>
</evidence>
<evidence type="ECO:0000256" key="2">
    <source>
        <dbReference type="ARBA" id="ARBA00022574"/>
    </source>
</evidence>
<dbReference type="Proteomes" id="UP000011761">
    <property type="component" value="Unassembled WGS sequence"/>
</dbReference>
<evidence type="ECO:0000313" key="7">
    <source>
        <dbReference type="Proteomes" id="UP000011761"/>
    </source>
</evidence>
<evidence type="ECO:0008006" key="8">
    <source>
        <dbReference type="Google" id="ProtNLM"/>
    </source>
</evidence>